<reference evidence="1 2" key="1">
    <citation type="submission" date="2019-02" db="EMBL/GenBank/DDBJ databases">
        <title>Genome sequencing of the rare red list fungi Antrodiella citrinella (Flaviporus citrinellus).</title>
        <authorList>
            <person name="Buettner E."/>
            <person name="Kellner H."/>
        </authorList>
    </citation>
    <scope>NUCLEOTIDE SEQUENCE [LARGE SCALE GENOMIC DNA]</scope>
    <source>
        <strain evidence="1 2">DSM 108506</strain>
    </source>
</reference>
<evidence type="ECO:0000313" key="2">
    <source>
        <dbReference type="Proteomes" id="UP000308730"/>
    </source>
</evidence>
<proteinExistence type="predicted"/>
<protein>
    <recommendedName>
        <fullName evidence="3">F-box domain-containing protein</fullName>
    </recommendedName>
</protein>
<organism evidence="1 2">
    <name type="scientific">Antrodiella citrinella</name>
    <dbReference type="NCBI Taxonomy" id="2447956"/>
    <lineage>
        <taxon>Eukaryota</taxon>
        <taxon>Fungi</taxon>
        <taxon>Dikarya</taxon>
        <taxon>Basidiomycota</taxon>
        <taxon>Agaricomycotina</taxon>
        <taxon>Agaricomycetes</taxon>
        <taxon>Polyporales</taxon>
        <taxon>Steccherinaceae</taxon>
        <taxon>Antrodiella</taxon>
    </lineage>
</organism>
<sequence>MSLQSRQIPHDIVRAILDHLDHLPSLAAVSLTSRNYTAFAQRRLYHSVVLTATDNLKDTQISILLGFVKFLDGVPRICTYIHVLYIHSRRLPSFPIPVTQLHSVIRKLPALHTLTLKLIELRTGSELMCTKLDTTLTTIRLMDVYANRHVIPSLIHPLPQLYILDICGSILDVTLGEEQAASITIPHSPQCLKVKSGLGYTFLTDVGVTSSFSVDFIDITSPTDIHRISHFLSHRCRSLQHLFLNLCYFTASDGAQMPTLARPWPKLQSAGSIPLAKPTSYRDMSPRQASEGVPRVPYDVVESILDHLYDSAPTLHSFSLVSRQHTAPAQRRLFHSAKLPISSSINFITNQPAVRPEDFSHFLDTVPHIRHAISTLNVSSALFGLEEITVDDLYSIVQKLPVLRNLRLSHVKLKTRASEQSSSVRLVYSLVELKLMNVLSDEHSFATLLRPFSTPYTLDIFRLTITDTTDSLPIVKLDVAPQCLKIKHGTRAVFKVLTDLRVSTATSLSIDFTHMREDRDIYGAVLFLKNHCSNVRVLYLNMCRPMPEFGVRHPRAVLATACPHLETLHLVFSPMPSELNVATEWLGTVNPKHLLRIVIGLDVADDSTRRGDWAYEGNWRGLVSTLDRFPRLSSVRVLEYRAVEEADFIADLRTPLSSSDQSQLTKLFPSLARQGWLHFT</sequence>
<gene>
    <name evidence="1" type="ORF">EUX98_g3106</name>
</gene>
<dbReference type="Proteomes" id="UP000308730">
    <property type="component" value="Unassembled WGS sequence"/>
</dbReference>
<evidence type="ECO:0000313" key="1">
    <source>
        <dbReference type="EMBL" id="THH31087.1"/>
    </source>
</evidence>
<dbReference type="InterPro" id="IPR032675">
    <property type="entry name" value="LRR_dom_sf"/>
</dbReference>
<keyword evidence="2" id="KW-1185">Reference proteome</keyword>
<dbReference type="EMBL" id="SGPM01000058">
    <property type="protein sequence ID" value="THH31087.1"/>
    <property type="molecule type" value="Genomic_DNA"/>
</dbReference>
<dbReference type="SUPFAM" id="SSF52047">
    <property type="entry name" value="RNI-like"/>
    <property type="match status" value="1"/>
</dbReference>
<evidence type="ECO:0008006" key="3">
    <source>
        <dbReference type="Google" id="ProtNLM"/>
    </source>
</evidence>
<dbReference type="SUPFAM" id="SSF52058">
    <property type="entry name" value="L domain-like"/>
    <property type="match status" value="1"/>
</dbReference>
<accession>A0A4S4MZJ9</accession>
<dbReference type="AlphaFoldDB" id="A0A4S4MZJ9"/>
<name>A0A4S4MZJ9_9APHY</name>
<dbReference type="OrthoDB" id="2921803at2759"/>
<comment type="caution">
    <text evidence="1">The sequence shown here is derived from an EMBL/GenBank/DDBJ whole genome shotgun (WGS) entry which is preliminary data.</text>
</comment>
<dbReference type="Gene3D" id="3.80.10.10">
    <property type="entry name" value="Ribonuclease Inhibitor"/>
    <property type="match status" value="1"/>
</dbReference>